<evidence type="ECO:0000313" key="1">
    <source>
        <dbReference type="EMBL" id="ERN01090.1"/>
    </source>
</evidence>
<organism evidence="1 2">
    <name type="scientific">Amborella trichopoda</name>
    <dbReference type="NCBI Taxonomy" id="13333"/>
    <lineage>
        <taxon>Eukaryota</taxon>
        <taxon>Viridiplantae</taxon>
        <taxon>Streptophyta</taxon>
        <taxon>Embryophyta</taxon>
        <taxon>Tracheophyta</taxon>
        <taxon>Spermatophyta</taxon>
        <taxon>Magnoliopsida</taxon>
        <taxon>Amborellales</taxon>
        <taxon>Amborellaceae</taxon>
        <taxon>Amborella</taxon>
    </lineage>
</organism>
<reference evidence="2" key="1">
    <citation type="journal article" date="2013" name="Science">
        <title>The Amborella genome and the evolution of flowering plants.</title>
        <authorList>
            <consortium name="Amborella Genome Project"/>
        </authorList>
    </citation>
    <scope>NUCLEOTIDE SEQUENCE [LARGE SCALE GENOMIC DNA]</scope>
</reference>
<dbReference type="EMBL" id="KI394767">
    <property type="protein sequence ID" value="ERN01090.1"/>
    <property type="molecule type" value="Genomic_DNA"/>
</dbReference>
<gene>
    <name evidence="1" type="ORF">AMTR_s00002p00188420</name>
</gene>
<sequence length="73" mass="7907">MEVSLCSPPPPLISIPASSASNLANLYKSSLVGVFNLQRNGCKVLHRSLSRVPTFTSPFGLQTPELFDAKRYG</sequence>
<dbReference type="HOGENOM" id="CLU_2708091_0_0_1"/>
<keyword evidence="2" id="KW-1185">Reference proteome</keyword>
<name>W1P2A7_AMBTC</name>
<protein>
    <submittedName>
        <fullName evidence="1">Uncharacterized protein</fullName>
    </submittedName>
</protein>
<proteinExistence type="predicted"/>
<accession>W1P2A7</accession>
<dbReference type="Proteomes" id="UP000017836">
    <property type="component" value="Unassembled WGS sequence"/>
</dbReference>
<evidence type="ECO:0000313" key="2">
    <source>
        <dbReference type="Proteomes" id="UP000017836"/>
    </source>
</evidence>
<dbReference type="AlphaFoldDB" id="W1P2A7"/>
<dbReference type="Gramene" id="ERN01090">
    <property type="protein sequence ID" value="ERN01090"/>
    <property type="gene ID" value="AMTR_s00002p00188420"/>
</dbReference>